<dbReference type="AlphaFoldDB" id="A0AAV7XLX4"/>
<proteinExistence type="predicted"/>
<sequence length="67" mass="7063">MHLSCVTKYAVKLAYLQAGVSSASNAGERMVVPTAVMLAGIGLGLSSFSVKKMTGSPSRRLSVLRMF</sequence>
<dbReference type="EMBL" id="JAPTSV010000006">
    <property type="protein sequence ID" value="KAJ1526671.1"/>
    <property type="molecule type" value="Genomic_DNA"/>
</dbReference>
<evidence type="ECO:0000256" key="1">
    <source>
        <dbReference type="SAM" id="Phobius"/>
    </source>
</evidence>
<feature type="transmembrane region" description="Helical" evidence="1">
    <location>
        <begin position="30"/>
        <end position="50"/>
    </location>
</feature>
<reference evidence="2" key="1">
    <citation type="submission" date="2022-12" db="EMBL/GenBank/DDBJ databases">
        <title>Chromosome-level genome assembly of the bean flower thrips Megalurothrips usitatus.</title>
        <authorList>
            <person name="Ma L."/>
            <person name="Liu Q."/>
            <person name="Li H."/>
            <person name="Cai W."/>
        </authorList>
    </citation>
    <scope>NUCLEOTIDE SEQUENCE</scope>
    <source>
        <strain evidence="2">Cailab_2022a</strain>
    </source>
</reference>
<keyword evidence="1" id="KW-0812">Transmembrane</keyword>
<gene>
    <name evidence="2" type="ORF">ONE63_008253</name>
</gene>
<evidence type="ECO:0000313" key="3">
    <source>
        <dbReference type="Proteomes" id="UP001075354"/>
    </source>
</evidence>
<keyword evidence="3" id="KW-1185">Reference proteome</keyword>
<accession>A0AAV7XLX4</accession>
<comment type="caution">
    <text evidence="2">The sequence shown here is derived from an EMBL/GenBank/DDBJ whole genome shotgun (WGS) entry which is preliminary data.</text>
</comment>
<name>A0AAV7XLX4_9NEOP</name>
<evidence type="ECO:0000313" key="2">
    <source>
        <dbReference type="EMBL" id="KAJ1526671.1"/>
    </source>
</evidence>
<protein>
    <submittedName>
        <fullName evidence="2">Uncharacterized protein</fullName>
    </submittedName>
</protein>
<organism evidence="2 3">
    <name type="scientific">Megalurothrips usitatus</name>
    <name type="common">bean blossom thrips</name>
    <dbReference type="NCBI Taxonomy" id="439358"/>
    <lineage>
        <taxon>Eukaryota</taxon>
        <taxon>Metazoa</taxon>
        <taxon>Ecdysozoa</taxon>
        <taxon>Arthropoda</taxon>
        <taxon>Hexapoda</taxon>
        <taxon>Insecta</taxon>
        <taxon>Pterygota</taxon>
        <taxon>Neoptera</taxon>
        <taxon>Paraneoptera</taxon>
        <taxon>Thysanoptera</taxon>
        <taxon>Terebrantia</taxon>
        <taxon>Thripoidea</taxon>
        <taxon>Thripidae</taxon>
        <taxon>Megalurothrips</taxon>
    </lineage>
</organism>
<keyword evidence="1" id="KW-1133">Transmembrane helix</keyword>
<dbReference type="Proteomes" id="UP001075354">
    <property type="component" value="Chromosome 6"/>
</dbReference>
<keyword evidence="1" id="KW-0472">Membrane</keyword>